<dbReference type="AlphaFoldDB" id="A0A5P9Q9I0"/>
<organism evidence="2 3">
    <name type="scientific">Luteimicrobium xylanilyticum</name>
    <dbReference type="NCBI Taxonomy" id="1133546"/>
    <lineage>
        <taxon>Bacteria</taxon>
        <taxon>Bacillati</taxon>
        <taxon>Actinomycetota</taxon>
        <taxon>Actinomycetes</taxon>
        <taxon>Micrococcales</taxon>
        <taxon>Luteimicrobium</taxon>
    </lineage>
</organism>
<dbReference type="Gene3D" id="3.40.630.30">
    <property type="match status" value="1"/>
</dbReference>
<proteinExistence type="predicted"/>
<dbReference type="PANTHER" id="PTHR13355">
    <property type="entry name" value="GLUCOSAMINE 6-PHOSPHATE N-ACETYLTRANSFERASE"/>
    <property type="match status" value="1"/>
</dbReference>
<dbReference type="Proteomes" id="UP000326702">
    <property type="component" value="Chromosome"/>
</dbReference>
<dbReference type="CDD" id="cd04301">
    <property type="entry name" value="NAT_SF"/>
    <property type="match status" value="1"/>
</dbReference>
<dbReference type="GO" id="GO:0008080">
    <property type="term" value="F:N-acetyltransferase activity"/>
    <property type="evidence" value="ECO:0007669"/>
    <property type="project" value="TreeGrafter"/>
</dbReference>
<dbReference type="PANTHER" id="PTHR13355:SF22">
    <property type="entry name" value="SLL0786 PROTEIN"/>
    <property type="match status" value="1"/>
</dbReference>
<evidence type="ECO:0000313" key="2">
    <source>
        <dbReference type="EMBL" id="QFU98009.1"/>
    </source>
</evidence>
<dbReference type="EMBL" id="CP045529">
    <property type="protein sequence ID" value="QFU98009.1"/>
    <property type="molecule type" value="Genomic_DNA"/>
</dbReference>
<sequence length="169" mass="18192">MKMSEGSAGQHVTVERVRTPDGLAEAQALRVRVFVDEQGVPAEEEVDALDTDPTTTHLVLRDRDGVVVATGRLLTDPARPGEVHVGRVAVDATWRGTGLGALLMRELEAVALAEHADTGRCRVVLSAQLQAVGFYERLGYAVEGPVYLDAGIEHRDAAKTLRPTTRRSG</sequence>
<dbReference type="PROSITE" id="PS51186">
    <property type="entry name" value="GNAT"/>
    <property type="match status" value="1"/>
</dbReference>
<dbReference type="InterPro" id="IPR000182">
    <property type="entry name" value="GNAT_dom"/>
</dbReference>
<dbReference type="InterPro" id="IPR039143">
    <property type="entry name" value="GNPNAT1-like"/>
</dbReference>
<gene>
    <name evidence="2" type="ORF">KDY119_01515</name>
</gene>
<dbReference type="Pfam" id="PF13673">
    <property type="entry name" value="Acetyltransf_10"/>
    <property type="match status" value="1"/>
</dbReference>
<reference evidence="2 3" key="1">
    <citation type="submission" date="2019-10" db="EMBL/GenBank/DDBJ databases">
        <title>Genome sequence of Luteimicrobium xylanilyticum HY-24.</title>
        <authorList>
            <person name="Kim D.Y."/>
            <person name="Park H.-Y."/>
        </authorList>
    </citation>
    <scope>NUCLEOTIDE SEQUENCE [LARGE SCALE GENOMIC DNA]</scope>
    <source>
        <strain evidence="2 3">HY-24</strain>
    </source>
</reference>
<evidence type="ECO:0000259" key="1">
    <source>
        <dbReference type="PROSITE" id="PS51186"/>
    </source>
</evidence>
<feature type="domain" description="N-acetyltransferase" evidence="1">
    <location>
        <begin position="13"/>
        <end position="162"/>
    </location>
</feature>
<dbReference type="SUPFAM" id="SSF55729">
    <property type="entry name" value="Acyl-CoA N-acyltransferases (Nat)"/>
    <property type="match status" value="1"/>
</dbReference>
<dbReference type="KEGG" id="lxl:KDY119_01515"/>
<accession>A0A5P9Q9I0</accession>
<evidence type="ECO:0000313" key="3">
    <source>
        <dbReference type="Proteomes" id="UP000326702"/>
    </source>
</evidence>
<dbReference type="RefSeq" id="WP_227994563.1">
    <property type="nucleotide sequence ID" value="NZ_BAABIH010000028.1"/>
</dbReference>
<protein>
    <recommendedName>
        <fullName evidence="1">N-acetyltransferase domain-containing protein</fullName>
    </recommendedName>
</protein>
<name>A0A5P9Q9I0_9MICO</name>
<dbReference type="InterPro" id="IPR016181">
    <property type="entry name" value="Acyl_CoA_acyltransferase"/>
</dbReference>
<keyword evidence="3" id="KW-1185">Reference proteome</keyword>